<sequence length="71" mass="7880">MLLHNEASRYTLAIESLPASIAVQQGCENMGKKVCLLPVDENILIALAFVAVVALMFIAFLQAPPRCRRYF</sequence>
<keyword evidence="1" id="KW-1133">Transmembrane helix</keyword>
<keyword evidence="1" id="KW-0472">Membrane</keyword>
<keyword evidence="3" id="KW-1185">Reference proteome</keyword>
<evidence type="ECO:0000313" key="2">
    <source>
        <dbReference type="EMBL" id="TKW12746.1"/>
    </source>
</evidence>
<feature type="transmembrane region" description="Helical" evidence="1">
    <location>
        <begin position="43"/>
        <end position="61"/>
    </location>
</feature>
<dbReference type="Proteomes" id="UP000298652">
    <property type="component" value="Chromosome 5"/>
</dbReference>
<protein>
    <submittedName>
        <fullName evidence="2">Uncharacterized protein</fullName>
    </submittedName>
</protein>
<reference evidence="2" key="1">
    <citation type="submission" date="2019-03" db="EMBL/GenBank/DDBJ databases">
        <title>WGS assembly of Setaria viridis.</title>
        <authorList>
            <person name="Huang P."/>
            <person name="Jenkins J."/>
            <person name="Grimwood J."/>
            <person name="Barry K."/>
            <person name="Healey A."/>
            <person name="Mamidi S."/>
            <person name="Sreedasyam A."/>
            <person name="Shu S."/>
            <person name="Feldman M."/>
            <person name="Wu J."/>
            <person name="Yu Y."/>
            <person name="Chen C."/>
            <person name="Johnson J."/>
            <person name="Rokhsar D."/>
            <person name="Baxter I."/>
            <person name="Schmutz J."/>
            <person name="Brutnell T."/>
            <person name="Kellogg E."/>
        </authorList>
    </citation>
    <scope>NUCLEOTIDE SEQUENCE [LARGE SCALE GENOMIC DNA]</scope>
</reference>
<proteinExistence type="predicted"/>
<dbReference type="Gramene" id="TKW12746">
    <property type="protein sequence ID" value="TKW12746"/>
    <property type="gene ID" value="SEVIR_5G055550v2"/>
</dbReference>
<name>A0A4V6D984_SETVI</name>
<dbReference type="EMBL" id="CM016556">
    <property type="protein sequence ID" value="TKW12746.1"/>
    <property type="molecule type" value="Genomic_DNA"/>
</dbReference>
<evidence type="ECO:0000256" key="1">
    <source>
        <dbReference type="SAM" id="Phobius"/>
    </source>
</evidence>
<evidence type="ECO:0000313" key="3">
    <source>
        <dbReference type="Proteomes" id="UP000298652"/>
    </source>
</evidence>
<dbReference type="AlphaFoldDB" id="A0A4V6D984"/>
<keyword evidence="1" id="KW-0812">Transmembrane</keyword>
<accession>A0A4V6D984</accession>
<organism evidence="2 3">
    <name type="scientific">Setaria viridis</name>
    <name type="common">Green bristlegrass</name>
    <name type="synonym">Setaria italica subsp. viridis</name>
    <dbReference type="NCBI Taxonomy" id="4556"/>
    <lineage>
        <taxon>Eukaryota</taxon>
        <taxon>Viridiplantae</taxon>
        <taxon>Streptophyta</taxon>
        <taxon>Embryophyta</taxon>
        <taxon>Tracheophyta</taxon>
        <taxon>Spermatophyta</taxon>
        <taxon>Magnoliopsida</taxon>
        <taxon>Liliopsida</taxon>
        <taxon>Poales</taxon>
        <taxon>Poaceae</taxon>
        <taxon>PACMAD clade</taxon>
        <taxon>Panicoideae</taxon>
        <taxon>Panicodae</taxon>
        <taxon>Paniceae</taxon>
        <taxon>Cenchrinae</taxon>
        <taxon>Setaria</taxon>
    </lineage>
</organism>
<gene>
    <name evidence="2" type="ORF">SEVIR_5G055550v2</name>
</gene>